<comment type="caution">
    <text evidence="1">The sequence shown here is derived from an EMBL/GenBank/DDBJ whole genome shotgun (WGS) entry which is preliminary data.</text>
</comment>
<evidence type="ECO:0000313" key="2">
    <source>
        <dbReference type="Proteomes" id="UP000195137"/>
    </source>
</evidence>
<evidence type="ECO:0000313" key="1">
    <source>
        <dbReference type="EMBL" id="OUJ18649.1"/>
    </source>
</evidence>
<proteinExistence type="predicted"/>
<dbReference type="RefSeq" id="WP_086636721.1">
    <property type="nucleotide sequence ID" value="NZ_MRZU01000003.1"/>
</dbReference>
<sequence>MNRYRKHLKIQQSEVSNLGLYYLYKKIRNKVDVNIYEMKLSKNNNKIVTTPGKIELKFCPDLNWESIARTLSIISEIDNNAHHEITVKMKYNEIERYEKEGYVLVSYGKIEGDQYRVIFEIPFSRTSALKKFALSIYNSNNQQNKDVVWNGGNKRIATLYDELNQYNWKIEKLQLMGEKDIRIEFTDKPQNKEIDKIIEKKIT</sequence>
<protein>
    <submittedName>
        <fullName evidence="1">Uncharacterized protein</fullName>
    </submittedName>
</protein>
<name>A0A1Y3GB61_9EURY</name>
<accession>A0A1Y3GB61</accession>
<gene>
    <name evidence="1" type="ORF">AMET1_0295</name>
</gene>
<reference evidence="1 2" key="1">
    <citation type="submission" date="2016-12" db="EMBL/GenBank/DDBJ databases">
        <title>Discovery of methanogenic haloarchaea.</title>
        <authorList>
            <person name="Sorokin D.Y."/>
            <person name="Makarova K.S."/>
            <person name="Abbas B."/>
            <person name="Ferrer M."/>
            <person name="Golyshin P.N."/>
        </authorList>
    </citation>
    <scope>NUCLEOTIDE SEQUENCE [LARGE SCALE GENOMIC DNA]</scope>
    <source>
        <strain evidence="1">AMET1</strain>
    </source>
</reference>
<keyword evidence="2" id="KW-1185">Reference proteome</keyword>
<dbReference type="AlphaFoldDB" id="A0A1Y3GB61"/>
<dbReference type="Proteomes" id="UP000195137">
    <property type="component" value="Unassembled WGS sequence"/>
</dbReference>
<dbReference type="EMBL" id="MRZU01000003">
    <property type="protein sequence ID" value="OUJ18649.1"/>
    <property type="molecule type" value="Genomic_DNA"/>
</dbReference>
<organism evidence="1 2">
    <name type="scientific">Methanonatronarchaeum thermophilum</name>
    <dbReference type="NCBI Taxonomy" id="1927129"/>
    <lineage>
        <taxon>Archaea</taxon>
        <taxon>Methanobacteriati</taxon>
        <taxon>Methanobacteriota</taxon>
        <taxon>Methanonatronarchaeia</taxon>
        <taxon>Methanonatronarchaeales</taxon>
        <taxon>Methanonatronarchaeaceae</taxon>
        <taxon>Methanonatronarchaeum</taxon>
    </lineage>
</organism>